<feature type="domain" description="DprA winged helix" evidence="3">
    <location>
        <begin position="275"/>
        <end position="330"/>
    </location>
</feature>
<reference evidence="4 5" key="1">
    <citation type="journal article" date="2021" name="Int. J. Syst. Evol. Microbiol.">
        <title>Steroidobacter gossypii sp. nov., isolated from soil of cotton cropping field.</title>
        <authorList>
            <person name="Huang R."/>
            <person name="Yang S."/>
            <person name="Zhen C."/>
            <person name="Liu W."/>
        </authorList>
    </citation>
    <scope>NUCLEOTIDE SEQUENCE [LARGE SCALE GENOMIC DNA]</scope>
    <source>
        <strain evidence="4 5">S1-65</strain>
    </source>
</reference>
<dbReference type="Pfam" id="PF02481">
    <property type="entry name" value="DNA_processg_A"/>
    <property type="match status" value="1"/>
</dbReference>
<protein>
    <submittedName>
        <fullName evidence="4">DNA-protecting protein DprA</fullName>
    </submittedName>
</protein>
<evidence type="ECO:0000313" key="5">
    <source>
        <dbReference type="Proteomes" id="UP000661077"/>
    </source>
</evidence>
<feature type="domain" description="Smf/DprA SLOG" evidence="2">
    <location>
        <begin position="39"/>
        <end position="247"/>
    </location>
</feature>
<organism evidence="4 5">
    <name type="scientific">Steroidobacter gossypii</name>
    <dbReference type="NCBI Taxonomy" id="2805490"/>
    <lineage>
        <taxon>Bacteria</taxon>
        <taxon>Pseudomonadati</taxon>
        <taxon>Pseudomonadota</taxon>
        <taxon>Gammaproteobacteria</taxon>
        <taxon>Steroidobacterales</taxon>
        <taxon>Steroidobacteraceae</taxon>
        <taxon>Steroidobacter</taxon>
    </lineage>
</organism>
<gene>
    <name evidence="4" type="primary">dprA</name>
    <name evidence="4" type="ORF">JM946_06640</name>
</gene>
<dbReference type="NCBIfam" id="TIGR00732">
    <property type="entry name" value="dprA"/>
    <property type="match status" value="1"/>
</dbReference>
<dbReference type="PANTHER" id="PTHR43022">
    <property type="entry name" value="PROTEIN SMF"/>
    <property type="match status" value="1"/>
</dbReference>
<dbReference type="Gene3D" id="3.40.50.450">
    <property type="match status" value="1"/>
</dbReference>
<dbReference type="Pfam" id="PF17782">
    <property type="entry name" value="WHD_DprA"/>
    <property type="match status" value="1"/>
</dbReference>
<dbReference type="SUPFAM" id="SSF102405">
    <property type="entry name" value="MCP/YpsA-like"/>
    <property type="match status" value="1"/>
</dbReference>
<dbReference type="InterPro" id="IPR057666">
    <property type="entry name" value="DrpA_SLOG"/>
</dbReference>
<dbReference type="InterPro" id="IPR036388">
    <property type="entry name" value="WH-like_DNA-bd_sf"/>
</dbReference>
<dbReference type="EMBL" id="JAEVLS010000001">
    <property type="protein sequence ID" value="MBM0104415.1"/>
    <property type="molecule type" value="Genomic_DNA"/>
</dbReference>
<evidence type="ECO:0000259" key="3">
    <source>
        <dbReference type="Pfam" id="PF17782"/>
    </source>
</evidence>
<sequence>MDELETWLSKARLPGCDAESLDALIARHRRWLERPMHHFIPSGSPRYPALLAQLPDPPPGLLVRGDPDLLSLPQLAIVGSRNPTHTGLDNAREFAAHLARSGFVITSGLAIGIDAAAHLAALAVDGRTIAVCGTGLDIAYPRANAGLAERIASSGALVSEFPLGTPAGRSHFPRRNRIISGLSLGTLVVEAALQSGSLITARLATEQGREVFAIPGSIHNALARGCHRLIRQGAKLVETADDIFEELRALTGLFGEQIRDPGRSGVKTAESTALLSPALDKGYEILLDALGFEPTSVDVLIARTGLKADEVASMLLILELEARIDACPGGLYVRRAGPVDTKAAK</sequence>
<name>A0ABS1WTX0_9GAMM</name>
<evidence type="ECO:0000313" key="4">
    <source>
        <dbReference type="EMBL" id="MBM0104415.1"/>
    </source>
</evidence>
<keyword evidence="5" id="KW-1185">Reference proteome</keyword>
<accession>A0ABS1WTX0</accession>
<dbReference type="PANTHER" id="PTHR43022:SF1">
    <property type="entry name" value="PROTEIN SMF"/>
    <property type="match status" value="1"/>
</dbReference>
<proteinExistence type="inferred from homology"/>
<evidence type="ECO:0000256" key="1">
    <source>
        <dbReference type="ARBA" id="ARBA00006525"/>
    </source>
</evidence>
<dbReference type="Gene3D" id="1.10.10.10">
    <property type="entry name" value="Winged helix-like DNA-binding domain superfamily/Winged helix DNA-binding domain"/>
    <property type="match status" value="1"/>
</dbReference>
<dbReference type="InterPro" id="IPR003488">
    <property type="entry name" value="DprA"/>
</dbReference>
<dbReference type="Proteomes" id="UP000661077">
    <property type="component" value="Unassembled WGS sequence"/>
</dbReference>
<dbReference type="RefSeq" id="WP_203166364.1">
    <property type="nucleotide sequence ID" value="NZ_JAEVLS010000001.1"/>
</dbReference>
<comment type="caution">
    <text evidence="4">The sequence shown here is derived from an EMBL/GenBank/DDBJ whole genome shotgun (WGS) entry which is preliminary data.</text>
</comment>
<dbReference type="InterPro" id="IPR041614">
    <property type="entry name" value="DprA_WH"/>
</dbReference>
<comment type="similarity">
    <text evidence="1">Belongs to the DprA/Smf family.</text>
</comment>
<evidence type="ECO:0000259" key="2">
    <source>
        <dbReference type="Pfam" id="PF02481"/>
    </source>
</evidence>